<evidence type="ECO:0000313" key="1">
    <source>
        <dbReference type="EMBL" id="CAG8742358.1"/>
    </source>
</evidence>
<dbReference type="AlphaFoldDB" id="A0A9N9ILJ2"/>
<name>A0A9N9ILJ2_9GLOM</name>
<comment type="caution">
    <text evidence="1">The sequence shown here is derived from an EMBL/GenBank/DDBJ whole genome shotgun (WGS) entry which is preliminary data.</text>
</comment>
<sequence length="40" mass="4406">SEVNAVNLNKLEFLKNAVVKVLAKHIGNQEAKKANFNIAK</sequence>
<feature type="non-terminal residue" evidence="1">
    <location>
        <position position="1"/>
    </location>
</feature>
<dbReference type="Proteomes" id="UP000789396">
    <property type="component" value="Unassembled WGS sequence"/>
</dbReference>
<organism evidence="1 2">
    <name type="scientific">Racocetra fulgida</name>
    <dbReference type="NCBI Taxonomy" id="60492"/>
    <lineage>
        <taxon>Eukaryota</taxon>
        <taxon>Fungi</taxon>
        <taxon>Fungi incertae sedis</taxon>
        <taxon>Mucoromycota</taxon>
        <taxon>Glomeromycotina</taxon>
        <taxon>Glomeromycetes</taxon>
        <taxon>Diversisporales</taxon>
        <taxon>Gigasporaceae</taxon>
        <taxon>Racocetra</taxon>
    </lineage>
</organism>
<keyword evidence="2" id="KW-1185">Reference proteome</keyword>
<accession>A0A9N9ILJ2</accession>
<gene>
    <name evidence="1" type="ORF">RFULGI_LOCUS12968</name>
</gene>
<protein>
    <submittedName>
        <fullName evidence="1">11777_t:CDS:1</fullName>
    </submittedName>
</protein>
<feature type="non-terminal residue" evidence="1">
    <location>
        <position position="40"/>
    </location>
</feature>
<evidence type="ECO:0000313" key="2">
    <source>
        <dbReference type="Proteomes" id="UP000789396"/>
    </source>
</evidence>
<dbReference type="EMBL" id="CAJVPZ010032660">
    <property type="protein sequence ID" value="CAG8742358.1"/>
    <property type="molecule type" value="Genomic_DNA"/>
</dbReference>
<proteinExistence type="predicted"/>
<reference evidence="1" key="1">
    <citation type="submission" date="2021-06" db="EMBL/GenBank/DDBJ databases">
        <authorList>
            <person name="Kallberg Y."/>
            <person name="Tangrot J."/>
            <person name="Rosling A."/>
        </authorList>
    </citation>
    <scope>NUCLEOTIDE SEQUENCE</scope>
    <source>
        <strain evidence="1">IN212</strain>
    </source>
</reference>
<dbReference type="OrthoDB" id="432234at2759"/>